<dbReference type="Proteomes" id="UP000027920">
    <property type="component" value="Unassembled WGS sequence"/>
</dbReference>
<protein>
    <recommendedName>
        <fullName evidence="3">aldehyde dehydrogenase (NAD(+))</fullName>
        <ecNumber evidence="3">1.2.1.3</ecNumber>
    </recommendedName>
</protein>
<dbReference type="Gene3D" id="3.40.605.10">
    <property type="entry name" value="Aldehyde Dehydrogenase, Chain A, domain 1"/>
    <property type="match status" value="1"/>
</dbReference>
<evidence type="ECO:0000313" key="6">
    <source>
        <dbReference type="EMBL" id="KEF58346.1"/>
    </source>
</evidence>
<evidence type="ECO:0000256" key="4">
    <source>
        <dbReference type="ARBA" id="ARBA00049194"/>
    </source>
</evidence>
<name>A0A072PES3_9EURO</name>
<dbReference type="EMBL" id="AMGV01000004">
    <property type="protein sequence ID" value="KEF58346.1"/>
    <property type="molecule type" value="Genomic_DNA"/>
</dbReference>
<comment type="catalytic activity">
    <reaction evidence="4">
        <text>an aldehyde + NAD(+) + H2O = a carboxylate + NADH + 2 H(+)</text>
        <dbReference type="Rhea" id="RHEA:16185"/>
        <dbReference type="ChEBI" id="CHEBI:15377"/>
        <dbReference type="ChEBI" id="CHEBI:15378"/>
        <dbReference type="ChEBI" id="CHEBI:17478"/>
        <dbReference type="ChEBI" id="CHEBI:29067"/>
        <dbReference type="ChEBI" id="CHEBI:57540"/>
        <dbReference type="ChEBI" id="CHEBI:57945"/>
        <dbReference type="EC" id="1.2.1.3"/>
    </reaction>
</comment>
<keyword evidence="2" id="KW-0560">Oxidoreductase</keyword>
<dbReference type="EC" id="1.2.1.3" evidence="3"/>
<dbReference type="InterPro" id="IPR016163">
    <property type="entry name" value="Ald_DH_C"/>
</dbReference>
<evidence type="ECO:0000256" key="2">
    <source>
        <dbReference type="ARBA" id="ARBA00023002"/>
    </source>
</evidence>
<dbReference type="GO" id="GO:0004029">
    <property type="term" value="F:aldehyde dehydrogenase (NAD+) activity"/>
    <property type="evidence" value="ECO:0007669"/>
    <property type="project" value="UniProtKB-EC"/>
</dbReference>
<evidence type="ECO:0000259" key="5">
    <source>
        <dbReference type="Pfam" id="PF00171"/>
    </source>
</evidence>
<accession>A0A072PES3</accession>
<dbReference type="HOGENOM" id="CLU_005391_0_1_1"/>
<dbReference type="PANTHER" id="PTHR11699">
    <property type="entry name" value="ALDEHYDE DEHYDROGENASE-RELATED"/>
    <property type="match status" value="1"/>
</dbReference>
<dbReference type="FunFam" id="3.40.605.10:FF:000007">
    <property type="entry name" value="NAD/NADP-dependent betaine aldehyde dehydrogenase"/>
    <property type="match status" value="1"/>
</dbReference>
<dbReference type="VEuPathDB" id="FungiDB:A1O9_06272"/>
<dbReference type="InterPro" id="IPR015590">
    <property type="entry name" value="Aldehyde_DH_dom"/>
</dbReference>
<keyword evidence="7" id="KW-1185">Reference proteome</keyword>
<dbReference type="AlphaFoldDB" id="A0A072PES3"/>
<feature type="domain" description="Aldehyde dehydrogenase" evidence="5">
    <location>
        <begin position="28"/>
        <end position="490"/>
    </location>
</feature>
<dbReference type="InterPro" id="IPR016162">
    <property type="entry name" value="Ald_DH_N"/>
</dbReference>
<organism evidence="6 7">
    <name type="scientific">Exophiala aquamarina CBS 119918</name>
    <dbReference type="NCBI Taxonomy" id="1182545"/>
    <lineage>
        <taxon>Eukaryota</taxon>
        <taxon>Fungi</taxon>
        <taxon>Dikarya</taxon>
        <taxon>Ascomycota</taxon>
        <taxon>Pezizomycotina</taxon>
        <taxon>Eurotiomycetes</taxon>
        <taxon>Chaetothyriomycetidae</taxon>
        <taxon>Chaetothyriales</taxon>
        <taxon>Herpotrichiellaceae</taxon>
        <taxon>Exophiala</taxon>
    </lineage>
</organism>
<sequence length="494" mass="53687">MVAALPKELPKIEKCMPNHTSLYYNGGWHEPQDGQYRETWNPGNGTVITKVAFAGEKDTAAAIKAAQAAYPAWRATPPMERGKLLRKVADVLRKHSVELAMLDALNIGSPITIMAGDAIFAAEHIEFFAGLIPAITGETMDLGEATFNYTLREPLGVVARIVASNHPLMFTGFKLAAPLAMGNTIVIKPPEQAPLSALRFMELIGDIFPPGVLNVVTGGIECGKELSTNLMVKKITLVGSLPTGRAIQKASAESLKQTAYELGGKNPLIAYPDADIDSLVDGVVAGMNWSWCGQSCGSTSRIFLHESLHDEVLEKVTEKLKKSYKPGPPLDPRTTMGSMVSKVAQDRVRRYVQLGKDEGARLVTGGSPPTTDETKGGYFFEPTIFADVKQTMKIATEEVFGPIVSVLKWSDEEKMYEEVNGVEYGLTGAVYTSDMKTAQKAVRRIESGTVWVNNVGTHFLSMPFGGYKQSGIGREDCLEELLSFTQVKSVHVKV</sequence>
<dbReference type="SUPFAM" id="SSF53720">
    <property type="entry name" value="ALDH-like"/>
    <property type="match status" value="1"/>
</dbReference>
<evidence type="ECO:0000256" key="1">
    <source>
        <dbReference type="ARBA" id="ARBA00009986"/>
    </source>
</evidence>
<dbReference type="GeneID" id="25281189"/>
<dbReference type="RefSeq" id="XP_013260936.1">
    <property type="nucleotide sequence ID" value="XM_013405482.1"/>
</dbReference>
<proteinExistence type="inferred from homology"/>
<dbReference type="OrthoDB" id="310895at2759"/>
<comment type="similarity">
    <text evidence="1">Belongs to the aldehyde dehydrogenase family.</text>
</comment>
<comment type="caution">
    <text evidence="6">The sequence shown here is derived from an EMBL/GenBank/DDBJ whole genome shotgun (WGS) entry which is preliminary data.</text>
</comment>
<gene>
    <name evidence="6" type="ORF">A1O9_06272</name>
</gene>
<dbReference type="STRING" id="1182545.A0A072PES3"/>
<dbReference type="InterPro" id="IPR016161">
    <property type="entry name" value="Ald_DH/histidinol_DH"/>
</dbReference>
<reference evidence="6 7" key="1">
    <citation type="submission" date="2013-03" db="EMBL/GenBank/DDBJ databases">
        <title>The Genome Sequence of Exophiala aquamarina CBS 119918.</title>
        <authorList>
            <consortium name="The Broad Institute Genomics Platform"/>
            <person name="Cuomo C."/>
            <person name="de Hoog S."/>
            <person name="Gorbushina A."/>
            <person name="Walker B."/>
            <person name="Young S.K."/>
            <person name="Zeng Q."/>
            <person name="Gargeya S."/>
            <person name="Fitzgerald M."/>
            <person name="Haas B."/>
            <person name="Abouelleil A."/>
            <person name="Allen A.W."/>
            <person name="Alvarado L."/>
            <person name="Arachchi H.M."/>
            <person name="Berlin A.M."/>
            <person name="Chapman S.B."/>
            <person name="Gainer-Dewar J."/>
            <person name="Goldberg J."/>
            <person name="Griggs A."/>
            <person name="Gujja S."/>
            <person name="Hansen M."/>
            <person name="Howarth C."/>
            <person name="Imamovic A."/>
            <person name="Ireland A."/>
            <person name="Larimer J."/>
            <person name="McCowan C."/>
            <person name="Murphy C."/>
            <person name="Pearson M."/>
            <person name="Poon T.W."/>
            <person name="Priest M."/>
            <person name="Roberts A."/>
            <person name="Saif S."/>
            <person name="Shea T."/>
            <person name="Sisk P."/>
            <person name="Sykes S."/>
            <person name="Wortman J."/>
            <person name="Nusbaum C."/>
            <person name="Birren B."/>
        </authorList>
    </citation>
    <scope>NUCLEOTIDE SEQUENCE [LARGE SCALE GENOMIC DNA]</scope>
    <source>
        <strain evidence="6 7">CBS 119918</strain>
    </source>
</reference>
<evidence type="ECO:0000313" key="7">
    <source>
        <dbReference type="Proteomes" id="UP000027920"/>
    </source>
</evidence>
<dbReference type="Pfam" id="PF00171">
    <property type="entry name" value="Aldedh"/>
    <property type="match status" value="1"/>
</dbReference>
<dbReference type="Gene3D" id="3.40.309.10">
    <property type="entry name" value="Aldehyde Dehydrogenase, Chain A, domain 2"/>
    <property type="match status" value="1"/>
</dbReference>
<evidence type="ECO:0000256" key="3">
    <source>
        <dbReference type="ARBA" id="ARBA00024226"/>
    </source>
</evidence>